<accession>A0AAN2BKX0</accession>
<reference evidence="14 15" key="1">
    <citation type="journal article" date="2022" name="IScience">
        <title>An ultrasensitive nanofiber-based assay for enzymatic hydrolysis and deep-sea microbial degradation of cellulose.</title>
        <authorList>
            <person name="Tsudome M."/>
            <person name="Tachioka M."/>
            <person name="Miyazaki M."/>
            <person name="Uchimura K."/>
            <person name="Tsuda M."/>
            <person name="Takaki Y."/>
            <person name="Deguchi S."/>
        </authorList>
    </citation>
    <scope>NUCLEOTIDE SEQUENCE [LARGE SCALE GENOMIC DNA]</scope>
    <source>
        <strain evidence="14 15">GE09</strain>
    </source>
</reference>
<dbReference type="InterPro" id="IPR022813">
    <property type="entry name" value="SecD/SecF_arch_bac"/>
</dbReference>
<evidence type="ECO:0000256" key="3">
    <source>
        <dbReference type="ARBA" id="ARBA00022475"/>
    </source>
</evidence>
<dbReference type="KEGG" id="marq:MARGE09_P2724"/>
<evidence type="ECO:0000259" key="11">
    <source>
        <dbReference type="Pfam" id="PF13721"/>
    </source>
</evidence>
<dbReference type="InterPro" id="IPR005791">
    <property type="entry name" value="SecD"/>
</dbReference>
<dbReference type="InterPro" id="IPR055344">
    <property type="entry name" value="SecD_SecF_C_bact"/>
</dbReference>
<keyword evidence="6 9" id="KW-1133">Transmembrane helix</keyword>
<gene>
    <name evidence="9" type="primary">secD</name>
    <name evidence="14" type="ORF">MARGE09_P2724</name>
</gene>
<dbReference type="InterPro" id="IPR048634">
    <property type="entry name" value="SecD_SecF_C"/>
</dbReference>
<dbReference type="PANTHER" id="PTHR30081:SF1">
    <property type="entry name" value="PROTEIN TRANSLOCASE SUBUNIT SECD"/>
    <property type="match status" value="1"/>
</dbReference>
<feature type="transmembrane region" description="Helical" evidence="9">
    <location>
        <begin position="468"/>
        <end position="488"/>
    </location>
</feature>
<dbReference type="AlphaFoldDB" id="A0AAN2BKX0"/>
<dbReference type="NCBIfam" id="TIGR01129">
    <property type="entry name" value="secD"/>
    <property type="match status" value="1"/>
</dbReference>
<dbReference type="InterPro" id="IPR048631">
    <property type="entry name" value="SecD_1st"/>
</dbReference>
<dbReference type="GO" id="GO:0005886">
    <property type="term" value="C:plasma membrane"/>
    <property type="evidence" value="ECO:0007669"/>
    <property type="project" value="UniProtKB-SubCell"/>
</dbReference>
<dbReference type="InterPro" id="IPR022646">
    <property type="entry name" value="SecD/SecF_CS"/>
</dbReference>
<keyword evidence="15" id="KW-1185">Reference proteome</keyword>
<keyword evidence="2 9" id="KW-0813">Transport</keyword>
<keyword evidence="8 9" id="KW-0472">Membrane</keyword>
<dbReference type="Gene3D" id="3.30.70.3400">
    <property type="match status" value="2"/>
</dbReference>
<dbReference type="InterPro" id="IPR054384">
    <property type="entry name" value="SecDF_P1_head"/>
</dbReference>
<dbReference type="Pfam" id="PF21760">
    <property type="entry name" value="SecD_1st"/>
    <property type="match status" value="1"/>
</dbReference>
<feature type="transmembrane region" description="Helical" evidence="9">
    <location>
        <begin position="596"/>
        <end position="619"/>
    </location>
</feature>
<dbReference type="NCBIfam" id="TIGR00916">
    <property type="entry name" value="2A0604s01"/>
    <property type="match status" value="1"/>
</dbReference>
<evidence type="ECO:0000259" key="13">
    <source>
        <dbReference type="Pfam" id="PF22599"/>
    </source>
</evidence>
<keyword evidence="7 9" id="KW-0811">Translocation</keyword>
<dbReference type="FunFam" id="3.30.70.3400:FF:000003">
    <property type="entry name" value="Preprotein translocase subunit SecD"/>
    <property type="match status" value="1"/>
</dbReference>
<dbReference type="HAMAP" id="MF_01463_B">
    <property type="entry name" value="SecD_B"/>
    <property type="match status" value="1"/>
</dbReference>
<feature type="domain" description="SecD export protein N-terminal TM" evidence="11">
    <location>
        <begin position="1"/>
        <end position="112"/>
    </location>
</feature>
<sequence>MNRYPLWKYLLLLVVLGLGIVYALPNLYAPDPAVQISGYSADLQVDEKALKLVKQALTAEDIEYKSAVLEGNGSALIRLVALEDQLKAQRAIEDAINRKNARKGEGDKYIVALNSAQTTPQWLRDLGASPMNLGLDLAGGVHFVLEVDTPKAVNDRLEDSEEVVKKAVRKARIFNVQTKIDKGLLVVTVPDEAAQLQLSEIIKEELPQMQRKSLSEGGVFTVTAKLTEESIREIEDHAVTQNLTTLRNRVNELGVAEPLVQRLGRNRIIVELPGVQDTARAKKVIGKTANLEFRLEARPDAGFSQRQKFDHRQEDMQARTGGSYLERRPIITGERVTNATRGFDPDTSQPQVNISLDAEGGAAMHRATRNNVGRRLGVLFIEYRPSSRFVKDPDGTERQVVEQIPVKNIISLATVQSALGREFRTTGLSEAEAGELALLLRAGSLAAPMVFVEERTIGPSLGAENIELGVKSIKLGMILVVVIMLLYYRIFGIAANVALAFNVALIAAIMSPFATLTLPGLAGIVLTVGMAVDANVLIFSRIKEELKAGMPPQSAINAGFDRAFTTILDANITTLIVALILFGIGSGPVKGFAVTLSIGILTSMFTAIVVTRAVVNLIYGGRQITKVSI</sequence>
<evidence type="ECO:0000313" key="15">
    <source>
        <dbReference type="Proteomes" id="UP001320119"/>
    </source>
</evidence>
<dbReference type="Proteomes" id="UP001320119">
    <property type="component" value="Chromosome"/>
</dbReference>
<dbReference type="Pfam" id="PF07549">
    <property type="entry name" value="Sec_GG"/>
    <property type="match status" value="1"/>
</dbReference>
<evidence type="ECO:0000259" key="12">
    <source>
        <dbReference type="Pfam" id="PF21760"/>
    </source>
</evidence>
<comment type="similarity">
    <text evidence="9">Belongs to the SecD/SecF family. SecD subfamily.</text>
</comment>
<dbReference type="GO" id="GO:0065002">
    <property type="term" value="P:intracellular protein transmembrane transport"/>
    <property type="evidence" value="ECO:0007669"/>
    <property type="project" value="UniProtKB-UniRule"/>
</dbReference>
<keyword evidence="5 9" id="KW-0653">Protein transport</keyword>
<feature type="domain" description="Protein translocase subunit SecDF P1" evidence="12">
    <location>
        <begin position="239"/>
        <end position="296"/>
    </location>
</feature>
<evidence type="ECO:0000256" key="6">
    <source>
        <dbReference type="ARBA" id="ARBA00022989"/>
    </source>
</evidence>
<evidence type="ECO:0000256" key="9">
    <source>
        <dbReference type="HAMAP-Rule" id="MF_01463"/>
    </source>
</evidence>
<dbReference type="GO" id="GO:0006605">
    <property type="term" value="P:protein targeting"/>
    <property type="evidence" value="ECO:0007669"/>
    <property type="project" value="UniProtKB-UniRule"/>
</dbReference>
<feature type="transmembrane region" description="Helical" evidence="9">
    <location>
        <begin position="520"/>
        <end position="542"/>
    </location>
</feature>
<comment type="subunit">
    <text evidence="9">Forms a complex with SecF. Part of the essential Sec protein translocation apparatus which comprises SecA, SecYEG and auxiliary proteins SecDF-YajC and YidC.</text>
</comment>
<dbReference type="Pfam" id="PF22599">
    <property type="entry name" value="SecDF_P1_head"/>
    <property type="match status" value="1"/>
</dbReference>
<dbReference type="EMBL" id="AP023086">
    <property type="protein sequence ID" value="BCD98523.1"/>
    <property type="molecule type" value="Genomic_DNA"/>
</dbReference>
<feature type="transmembrane region" description="Helical" evidence="9">
    <location>
        <begin position="563"/>
        <end position="584"/>
    </location>
</feature>
<dbReference type="InterPro" id="IPR027398">
    <property type="entry name" value="SecD-TM"/>
</dbReference>
<keyword evidence="3 9" id="KW-1003">Cell membrane</keyword>
<dbReference type="Gene3D" id="3.30.1360.200">
    <property type="match status" value="1"/>
</dbReference>
<evidence type="ECO:0000256" key="2">
    <source>
        <dbReference type="ARBA" id="ARBA00022448"/>
    </source>
</evidence>
<comment type="subcellular location">
    <subcellularLocation>
        <location evidence="1 9">Cell membrane</location>
        <topology evidence="1 9">Multi-pass membrane protein</topology>
    </subcellularLocation>
</comment>
<feature type="domain" description="Protein export membrane protein SecD/SecF C-terminal" evidence="10">
    <location>
        <begin position="452"/>
        <end position="616"/>
    </location>
</feature>
<comment type="function">
    <text evidence="9">Part of the Sec protein translocase complex. Interacts with the SecYEG preprotein conducting channel. SecDF uses the proton motive force (PMF) to complete protein translocation after the ATP-dependent function of SecA.</text>
</comment>
<evidence type="ECO:0000256" key="1">
    <source>
        <dbReference type="ARBA" id="ARBA00004651"/>
    </source>
</evidence>
<keyword evidence="4 9" id="KW-0812">Transmembrane</keyword>
<evidence type="ECO:0000256" key="7">
    <source>
        <dbReference type="ARBA" id="ARBA00023010"/>
    </source>
</evidence>
<evidence type="ECO:0000259" key="10">
    <source>
        <dbReference type="Pfam" id="PF02355"/>
    </source>
</evidence>
<evidence type="ECO:0000256" key="4">
    <source>
        <dbReference type="ARBA" id="ARBA00022692"/>
    </source>
</evidence>
<evidence type="ECO:0000256" key="5">
    <source>
        <dbReference type="ARBA" id="ARBA00022927"/>
    </source>
</evidence>
<comment type="caution">
    <text evidence="9">Lacks conserved residue(s) required for the propagation of feature annotation.</text>
</comment>
<organism evidence="14 15">
    <name type="scientific">Marinagarivorans cellulosilyticus</name>
    <dbReference type="NCBI Taxonomy" id="2721545"/>
    <lineage>
        <taxon>Bacteria</taxon>
        <taxon>Pseudomonadati</taxon>
        <taxon>Pseudomonadota</taxon>
        <taxon>Gammaproteobacteria</taxon>
        <taxon>Cellvibrionales</taxon>
        <taxon>Cellvibrionaceae</taxon>
        <taxon>Marinagarivorans</taxon>
    </lineage>
</organism>
<name>A0AAN2BKX0_9GAMM</name>
<dbReference type="PANTHER" id="PTHR30081">
    <property type="entry name" value="PROTEIN-EXPORT MEMBRANE PROTEIN SEC"/>
    <property type="match status" value="1"/>
</dbReference>
<dbReference type="RefSeq" id="WP_236982919.1">
    <property type="nucleotide sequence ID" value="NZ_AP023086.1"/>
</dbReference>
<dbReference type="Pfam" id="PF02355">
    <property type="entry name" value="SecD_SecF_C"/>
    <property type="match status" value="1"/>
</dbReference>
<proteinExistence type="inferred from homology"/>
<feature type="domain" description="SecDF P1 head subdomain" evidence="13">
    <location>
        <begin position="323"/>
        <end position="447"/>
    </location>
</feature>
<protein>
    <recommendedName>
        <fullName evidence="9">Protein translocase subunit SecD</fullName>
    </recommendedName>
</protein>
<evidence type="ECO:0000313" key="14">
    <source>
        <dbReference type="EMBL" id="BCD98523.1"/>
    </source>
</evidence>
<dbReference type="FunFam" id="1.20.1640.10:FF:000004">
    <property type="entry name" value="Protein translocase subunit SecD"/>
    <property type="match status" value="1"/>
</dbReference>
<dbReference type="Pfam" id="PF13721">
    <property type="entry name" value="SecD-TM1"/>
    <property type="match status" value="1"/>
</dbReference>
<feature type="transmembrane region" description="Helical" evidence="9">
    <location>
        <begin position="495"/>
        <end position="514"/>
    </location>
</feature>
<evidence type="ECO:0000256" key="8">
    <source>
        <dbReference type="ARBA" id="ARBA00023136"/>
    </source>
</evidence>
<dbReference type="SUPFAM" id="SSF82866">
    <property type="entry name" value="Multidrug efflux transporter AcrB transmembrane domain"/>
    <property type="match status" value="1"/>
</dbReference>
<dbReference type="GO" id="GO:0043952">
    <property type="term" value="P:protein transport by the Sec complex"/>
    <property type="evidence" value="ECO:0007669"/>
    <property type="project" value="UniProtKB-UniRule"/>
</dbReference>
<dbReference type="GO" id="GO:0015450">
    <property type="term" value="F:protein-transporting ATPase activity"/>
    <property type="evidence" value="ECO:0007669"/>
    <property type="project" value="InterPro"/>
</dbReference>
<dbReference type="Gene3D" id="1.20.1640.10">
    <property type="entry name" value="Multidrug efflux transporter AcrB transmembrane domain"/>
    <property type="match status" value="1"/>
</dbReference>